<dbReference type="EMBL" id="SOFL01000046">
    <property type="protein sequence ID" value="TFB99137.1"/>
    <property type="molecule type" value="Genomic_DNA"/>
</dbReference>
<dbReference type="PANTHER" id="PTHR43162:SF1">
    <property type="entry name" value="PRESTALK A DIFFERENTIATION PROTEIN A"/>
    <property type="match status" value="1"/>
</dbReference>
<dbReference type="Gene3D" id="3.90.25.10">
    <property type="entry name" value="UDP-galactose 4-epimerase, domain 1"/>
    <property type="match status" value="1"/>
</dbReference>
<dbReference type="InterPro" id="IPR036291">
    <property type="entry name" value="NAD(P)-bd_dom_sf"/>
</dbReference>
<gene>
    <name evidence="2" type="ORF">E3O42_14510</name>
</gene>
<dbReference type="InterPro" id="IPR016040">
    <property type="entry name" value="NAD(P)-bd_dom"/>
</dbReference>
<sequence>MTITSELSPVLVTGGTGRSGARLVRHLTARNVAVRIGTRHAPAPFDWNDPRTWIGALDGVKAAYLCYSPDLAVPGASESIAGVAAAATEAGVQRLVLLSGRGEEGARAAEDHVRTCGLEWTVLRCSWFAQNFSEHFLLGPVRRGRLLLPADGGIAEPFVDLDDLAEVAADSLTTDRHVGRLLELTGPRLLTLQDVAAELSAATGRPVEFVSCTAEEFAADLADDGIPGDEGLPLAGLFTEILDGRNAVMTTDLAGALNREPTDFGTYAARAAGTGVWNAPARASLR</sequence>
<proteinExistence type="predicted"/>
<evidence type="ECO:0000259" key="1">
    <source>
        <dbReference type="Pfam" id="PF13460"/>
    </source>
</evidence>
<dbReference type="OrthoDB" id="3243290at2"/>
<evidence type="ECO:0000313" key="3">
    <source>
        <dbReference type="Proteomes" id="UP000297907"/>
    </source>
</evidence>
<protein>
    <submittedName>
        <fullName evidence="2">NmrA family transcriptional regulator</fullName>
    </submittedName>
</protein>
<dbReference type="Pfam" id="PF13460">
    <property type="entry name" value="NAD_binding_10"/>
    <property type="match status" value="1"/>
</dbReference>
<feature type="domain" description="NAD(P)-binding" evidence="1">
    <location>
        <begin position="14"/>
        <end position="173"/>
    </location>
</feature>
<comment type="caution">
    <text evidence="2">The sequence shown here is derived from an EMBL/GenBank/DDBJ whole genome shotgun (WGS) entry which is preliminary data.</text>
</comment>
<keyword evidence="3" id="KW-1185">Reference proteome</keyword>
<dbReference type="AlphaFoldDB" id="A0A4R8W2V4"/>
<dbReference type="Gene3D" id="3.40.50.720">
    <property type="entry name" value="NAD(P)-binding Rossmann-like Domain"/>
    <property type="match status" value="1"/>
</dbReference>
<evidence type="ECO:0000313" key="2">
    <source>
        <dbReference type="EMBL" id="TFB99137.1"/>
    </source>
</evidence>
<name>A0A4R8W2V4_9MICO</name>
<dbReference type="Proteomes" id="UP000297907">
    <property type="component" value="Unassembled WGS sequence"/>
</dbReference>
<dbReference type="SUPFAM" id="SSF51735">
    <property type="entry name" value="NAD(P)-binding Rossmann-fold domains"/>
    <property type="match status" value="1"/>
</dbReference>
<dbReference type="RefSeq" id="WP_134454618.1">
    <property type="nucleotide sequence ID" value="NZ_SOFL01000046.1"/>
</dbReference>
<organism evidence="2 3">
    <name type="scientific">Cryobacterium adonitolivorans</name>
    <dbReference type="NCBI Taxonomy" id="1259189"/>
    <lineage>
        <taxon>Bacteria</taxon>
        <taxon>Bacillati</taxon>
        <taxon>Actinomycetota</taxon>
        <taxon>Actinomycetes</taxon>
        <taxon>Micrococcales</taxon>
        <taxon>Microbacteriaceae</taxon>
        <taxon>Cryobacterium</taxon>
    </lineage>
</organism>
<dbReference type="InterPro" id="IPR051604">
    <property type="entry name" value="Ergot_Alk_Oxidoreductase"/>
</dbReference>
<accession>A0A4R8W2V4</accession>
<dbReference type="PANTHER" id="PTHR43162">
    <property type="match status" value="1"/>
</dbReference>
<reference evidence="2 3" key="1">
    <citation type="submission" date="2019-03" db="EMBL/GenBank/DDBJ databases">
        <title>Genomics of glacier-inhabiting Cryobacterium strains.</title>
        <authorList>
            <person name="Liu Q."/>
            <person name="Xin Y.-H."/>
        </authorList>
    </citation>
    <scope>NUCLEOTIDE SEQUENCE [LARGE SCALE GENOMIC DNA]</scope>
    <source>
        <strain evidence="2 3">RHLS22-1</strain>
    </source>
</reference>